<dbReference type="OrthoDB" id="9797588at2"/>
<accession>A0A1H8VJF1</accession>
<organism evidence="2 3">
    <name type="scientific">Rhodopseudomonas pseudopalustris</name>
    <dbReference type="NCBI Taxonomy" id="1513892"/>
    <lineage>
        <taxon>Bacteria</taxon>
        <taxon>Pseudomonadati</taxon>
        <taxon>Pseudomonadota</taxon>
        <taxon>Alphaproteobacteria</taxon>
        <taxon>Hyphomicrobiales</taxon>
        <taxon>Nitrobacteraceae</taxon>
        <taxon>Rhodopseudomonas</taxon>
    </lineage>
</organism>
<feature type="domain" description="Tll0287-like" evidence="1">
    <location>
        <begin position="66"/>
        <end position="189"/>
    </location>
</feature>
<dbReference type="InterPro" id="IPR021796">
    <property type="entry name" value="Tll0287-like_dom"/>
</dbReference>
<evidence type="ECO:0000259" key="1">
    <source>
        <dbReference type="Pfam" id="PF11845"/>
    </source>
</evidence>
<proteinExistence type="predicted"/>
<reference evidence="3" key="1">
    <citation type="submission" date="2016-10" db="EMBL/GenBank/DDBJ databases">
        <authorList>
            <person name="Varghese N."/>
            <person name="Submissions S."/>
        </authorList>
    </citation>
    <scope>NUCLEOTIDE SEQUENCE [LARGE SCALE GENOMIC DNA]</scope>
    <source>
        <strain evidence="3">DSM 123</strain>
    </source>
</reference>
<dbReference type="AlphaFoldDB" id="A0A1H8VJF1"/>
<evidence type="ECO:0000313" key="3">
    <source>
        <dbReference type="Proteomes" id="UP000199615"/>
    </source>
</evidence>
<protein>
    <recommendedName>
        <fullName evidence="1">Tll0287-like domain-containing protein</fullName>
    </recommendedName>
</protein>
<evidence type="ECO:0000313" key="2">
    <source>
        <dbReference type="EMBL" id="SEP15509.1"/>
    </source>
</evidence>
<dbReference type="Proteomes" id="UP000199615">
    <property type="component" value="Unassembled WGS sequence"/>
</dbReference>
<gene>
    <name evidence="2" type="ORF">SAMN05444123_10920</name>
</gene>
<dbReference type="EMBL" id="FODT01000009">
    <property type="protein sequence ID" value="SEP15509.1"/>
    <property type="molecule type" value="Genomic_DNA"/>
</dbReference>
<dbReference type="RefSeq" id="WP_092685374.1">
    <property type="nucleotide sequence ID" value="NZ_FODT01000009.1"/>
</dbReference>
<sequence length="193" mass="20486">MPPKLFLAILAGAAVAVVLVSSRPKAVDEVALQAEAAVLTKDFGASLLGILKGALETSGPEGAVDFCNKEAPTIAEGASKRSGWKIARTSLKPRNPASAPDEFERAVMTEFVARIAAGEPAVSLKRAEIVEHDGQRSFRYVQAIPTAELCLTCHGSELKPAVAAKIKQLYPADQATGFRAGDMRGIFTLRREL</sequence>
<name>A0A1H8VJF1_9BRAD</name>
<keyword evidence="3" id="KW-1185">Reference proteome</keyword>
<dbReference type="Pfam" id="PF11845">
    <property type="entry name" value="Tll0287-like"/>
    <property type="match status" value="1"/>
</dbReference>